<dbReference type="PANTHER" id="PTHR11527">
    <property type="entry name" value="HEAT-SHOCK PROTEIN 20 FAMILY MEMBER"/>
    <property type="match status" value="1"/>
</dbReference>
<protein>
    <submittedName>
        <fullName evidence="5">Heat shock protein HSP20</fullName>
    </submittedName>
</protein>
<dbReference type="InterPro" id="IPR008978">
    <property type="entry name" value="HSP20-like_chaperone"/>
</dbReference>
<keyword evidence="6" id="KW-1185">Reference proteome</keyword>
<evidence type="ECO:0000259" key="4">
    <source>
        <dbReference type="PROSITE" id="PS01031"/>
    </source>
</evidence>
<dbReference type="PATRIC" id="fig|363754.4.peg.5346"/>
<dbReference type="SUPFAM" id="SSF49764">
    <property type="entry name" value="HSP20-like chaperones"/>
    <property type="match status" value="1"/>
</dbReference>
<gene>
    <name evidence="5" type="ORF">RHSP_54474</name>
</gene>
<evidence type="ECO:0000256" key="3">
    <source>
        <dbReference type="SAM" id="MobiDB-lite"/>
    </source>
</evidence>
<sequence>MADKATKLPLKTDDKPGKTPDLGWLPFESLRSEIDRLFEDFTPAHWHRPFGRLSRGRTFVVATAPAIDVIEREHAYEISAELPGIDAKDIDVKLSNSTLTIKGEKHDVKEEKDKEYYLSERRYGSFERNFQLPEGVDTGKIEASFVNGVLTIVLPKTAEARKNERKIAIKGA</sequence>
<dbReference type="RefSeq" id="WP_004125161.1">
    <property type="nucleotide sequence ID" value="NZ_AQHN01000084.1"/>
</dbReference>
<evidence type="ECO:0000313" key="6">
    <source>
        <dbReference type="Proteomes" id="UP000012429"/>
    </source>
</evidence>
<dbReference type="Gene3D" id="2.60.40.790">
    <property type="match status" value="1"/>
</dbReference>
<proteinExistence type="inferred from homology"/>
<dbReference type="PROSITE" id="PS01031">
    <property type="entry name" value="SHSP"/>
    <property type="match status" value="1"/>
</dbReference>
<dbReference type="OrthoDB" id="9808910at2"/>
<dbReference type="Pfam" id="PF00011">
    <property type="entry name" value="HSP20"/>
    <property type="match status" value="1"/>
</dbReference>
<feature type="region of interest" description="Disordered" evidence="3">
    <location>
        <begin position="1"/>
        <end position="21"/>
    </location>
</feature>
<feature type="domain" description="SHSP" evidence="4">
    <location>
        <begin position="58"/>
        <end position="172"/>
    </location>
</feature>
<dbReference type="EMBL" id="AQHN01000084">
    <property type="protein sequence ID" value="ENN85265.1"/>
    <property type="molecule type" value="Genomic_DNA"/>
</dbReference>
<organism evidence="5 6">
    <name type="scientific">Rhizobium freirei PRF 81</name>
    <dbReference type="NCBI Taxonomy" id="363754"/>
    <lineage>
        <taxon>Bacteria</taxon>
        <taxon>Pseudomonadati</taxon>
        <taxon>Pseudomonadota</taxon>
        <taxon>Alphaproteobacteria</taxon>
        <taxon>Hyphomicrobiales</taxon>
        <taxon>Rhizobiaceae</taxon>
        <taxon>Rhizobium/Agrobacterium group</taxon>
        <taxon>Rhizobium</taxon>
    </lineage>
</organism>
<feature type="compositionally biased region" description="Basic and acidic residues" evidence="3">
    <location>
        <begin position="1"/>
        <end position="18"/>
    </location>
</feature>
<dbReference type="Proteomes" id="UP000012429">
    <property type="component" value="Unassembled WGS sequence"/>
</dbReference>
<comment type="similarity">
    <text evidence="1 2">Belongs to the small heat shock protein (HSP20) family.</text>
</comment>
<accession>N6UUA2</accession>
<dbReference type="STRING" id="363754.RHSP_54474"/>
<evidence type="ECO:0000256" key="1">
    <source>
        <dbReference type="PROSITE-ProRule" id="PRU00285"/>
    </source>
</evidence>
<name>N6UUA2_9HYPH</name>
<evidence type="ECO:0000313" key="5">
    <source>
        <dbReference type="EMBL" id="ENN85265.1"/>
    </source>
</evidence>
<dbReference type="InterPro" id="IPR002068">
    <property type="entry name" value="A-crystallin/Hsp20_dom"/>
</dbReference>
<keyword evidence="5" id="KW-0346">Stress response</keyword>
<dbReference type="CDD" id="cd06464">
    <property type="entry name" value="ACD_sHsps-like"/>
    <property type="match status" value="1"/>
</dbReference>
<comment type="caution">
    <text evidence="5">The sequence shown here is derived from an EMBL/GenBank/DDBJ whole genome shotgun (WGS) entry which is preliminary data.</text>
</comment>
<evidence type="ECO:0000256" key="2">
    <source>
        <dbReference type="RuleBase" id="RU003616"/>
    </source>
</evidence>
<reference evidence="5 6" key="1">
    <citation type="journal article" date="2012" name="BMC Genomics">
        <title>Genomic basis of broad host range and environmental adaptability of Rhizobium tropici CIAT 899 and Rhizobium sp. PRF 81 which are used in inoculants for common bean (Phaseolus vulgaris L.).</title>
        <authorList>
            <person name="Ormeno-Orrillo E."/>
            <person name="Menna P."/>
            <person name="Almeida L.G."/>
            <person name="Ollero F.J."/>
            <person name="Nicolas M.F."/>
            <person name="Pains Rodrigues E."/>
            <person name="Shigueyoshi Nakatani A."/>
            <person name="Silva Batista J.S."/>
            <person name="Oliveira Chueire L.M."/>
            <person name="Souza R.C."/>
            <person name="Ribeiro Vasconcelos A.T."/>
            <person name="Megias M."/>
            <person name="Hungria M."/>
            <person name="Martinez-Romero E."/>
        </authorList>
    </citation>
    <scope>NUCLEOTIDE SEQUENCE [LARGE SCALE GENOMIC DNA]</scope>
    <source>
        <strain evidence="5 6">PRF 81</strain>
    </source>
</reference>
<dbReference type="InterPro" id="IPR031107">
    <property type="entry name" value="Small_HSP"/>
</dbReference>
<dbReference type="AlphaFoldDB" id="N6UUA2"/>